<evidence type="ECO:0000256" key="1">
    <source>
        <dbReference type="SAM" id="MobiDB-lite"/>
    </source>
</evidence>
<feature type="region of interest" description="Disordered" evidence="1">
    <location>
        <begin position="84"/>
        <end position="105"/>
    </location>
</feature>
<feature type="compositionally biased region" description="Polar residues" evidence="1">
    <location>
        <begin position="90"/>
        <end position="105"/>
    </location>
</feature>
<proteinExistence type="evidence at transcript level"/>
<dbReference type="ExpressionAtlas" id="Q8GY08">
    <property type="expression patterns" value="differential"/>
</dbReference>
<name>Q8GY08_ARATH</name>
<reference evidence="2" key="1">
    <citation type="submission" date="2002-11" db="EMBL/GenBank/DDBJ databases">
        <title>Arabidopsis thaliana full-length cDNA.</title>
        <authorList>
            <person name="Seki M."/>
            <person name="Iida K."/>
            <person name="Satou M."/>
            <person name="Sakurai T."/>
            <person name="Akiyama K."/>
            <person name="Ishida J."/>
            <person name="Nakajima M."/>
            <person name="Enju A."/>
            <person name="Kamiya A."/>
            <person name="Narusaka M."/>
            <person name="Carninci P."/>
            <person name="Kawai J."/>
            <person name="Hayashizaki Y."/>
            <person name="Shinozaki K."/>
        </authorList>
    </citation>
    <scope>NUCLEOTIDE SEQUENCE</scope>
</reference>
<accession>Q8GY08</accession>
<sequence length="105" mass="11729">MHCHAKDAIPETATDASKGGYHFLRWKWCVLAEMRPRMVRTITKSEIKVSCEKRRPLKRVLKSFPAMVCCVVGGGLPCCSCKKKKKKKNGVSSTGYSKLVNVNSL</sequence>
<protein>
    <submittedName>
        <fullName evidence="2">Uncharacterized protein</fullName>
    </submittedName>
</protein>
<dbReference type="EMBL" id="AK117934">
    <property type="protein sequence ID" value="BAC42572.1"/>
    <property type="molecule type" value="mRNA"/>
</dbReference>
<dbReference type="TAIR" id="AT3G04443"/>
<organism evidence="2">
    <name type="scientific">Arabidopsis thaliana</name>
    <name type="common">Mouse-ear cress</name>
    <dbReference type="NCBI Taxonomy" id="3702"/>
    <lineage>
        <taxon>Eukaryota</taxon>
        <taxon>Viridiplantae</taxon>
        <taxon>Streptophyta</taxon>
        <taxon>Embryophyta</taxon>
        <taxon>Tracheophyta</taxon>
        <taxon>Spermatophyta</taxon>
        <taxon>Magnoliopsida</taxon>
        <taxon>eudicotyledons</taxon>
        <taxon>Gunneridae</taxon>
        <taxon>Pentapetalae</taxon>
        <taxon>rosids</taxon>
        <taxon>malvids</taxon>
        <taxon>Brassicales</taxon>
        <taxon>Brassicaceae</taxon>
        <taxon>Camelineae</taxon>
        <taxon>Arabidopsis</taxon>
    </lineage>
</organism>
<dbReference type="AlphaFoldDB" id="Q8GY08"/>
<evidence type="ECO:0000313" key="2">
    <source>
        <dbReference type="EMBL" id="BAC42572.1"/>
    </source>
</evidence>